<keyword evidence="2" id="KW-1185">Reference proteome</keyword>
<organism evidence="1 2">
    <name type="scientific">Streptomyces rhizosphaericus</name>
    <dbReference type="NCBI Taxonomy" id="114699"/>
    <lineage>
        <taxon>Bacteria</taxon>
        <taxon>Bacillati</taxon>
        <taxon>Actinomycetota</taxon>
        <taxon>Actinomycetes</taxon>
        <taxon>Kitasatosporales</taxon>
        <taxon>Streptomycetaceae</taxon>
        <taxon>Streptomyces</taxon>
        <taxon>Streptomyces violaceusniger group</taxon>
    </lineage>
</organism>
<gene>
    <name evidence="1" type="ORF">GCM10009575_044100</name>
</gene>
<protein>
    <recommendedName>
        <fullName evidence="3">TRASH domain-containing protein</fullName>
    </recommendedName>
</protein>
<sequence>MPQACARCQATTRQPVIVAIEHGASVGGRTVYACPGKCADSFPKQCGPFDGGLPTRYVPISQRR</sequence>
<evidence type="ECO:0000313" key="1">
    <source>
        <dbReference type="EMBL" id="GAA0934703.1"/>
    </source>
</evidence>
<dbReference type="Proteomes" id="UP001500418">
    <property type="component" value="Unassembled WGS sequence"/>
</dbReference>
<evidence type="ECO:0000313" key="2">
    <source>
        <dbReference type="Proteomes" id="UP001500418"/>
    </source>
</evidence>
<evidence type="ECO:0008006" key="3">
    <source>
        <dbReference type="Google" id="ProtNLM"/>
    </source>
</evidence>
<proteinExistence type="predicted"/>
<comment type="caution">
    <text evidence="1">The sequence shown here is derived from an EMBL/GenBank/DDBJ whole genome shotgun (WGS) entry which is preliminary data.</text>
</comment>
<reference evidence="1 2" key="1">
    <citation type="journal article" date="2019" name="Int. J. Syst. Evol. Microbiol.">
        <title>The Global Catalogue of Microorganisms (GCM) 10K type strain sequencing project: providing services to taxonomists for standard genome sequencing and annotation.</title>
        <authorList>
            <consortium name="The Broad Institute Genomics Platform"/>
            <consortium name="The Broad Institute Genome Sequencing Center for Infectious Disease"/>
            <person name="Wu L."/>
            <person name="Ma J."/>
        </authorList>
    </citation>
    <scope>NUCLEOTIDE SEQUENCE [LARGE SCALE GENOMIC DNA]</scope>
    <source>
        <strain evidence="1 2">JCM 11444</strain>
    </source>
</reference>
<accession>A0ABN1PYH1</accession>
<name>A0ABN1PYH1_9ACTN</name>
<dbReference type="EMBL" id="BAAAID010000027">
    <property type="protein sequence ID" value="GAA0934703.1"/>
    <property type="molecule type" value="Genomic_DNA"/>
</dbReference>